<sequence>MSCVISSLVFGAADCSCMEVELLIYGMWPPMLLQSIPLASPGFDVGITEVNREFAGALVMKRSFVSGKELLGCGDTSAYFDQISQHYYDYRQNGSDRLFIFDIPKVKEWNILAFSGGATFSNQLNPVLYPTTLVTGPFDFGLYSVMMRELCEASNWDTVGFIFDTSSPVPFPPQIYQMFASNEIVLTGRLQLQPFPIQANSNLSDLVKKVSQVSRVVFLVGAPLLLRKIMAWIVLELPEQALGPVTWQRNDTYDDVALEAFGSMKQMILCFDRDSEADCLLKQKIIRATEESYGYSYPPGRAPSEFATTSYLVAKTIAKVINDSVHQHLDIKNGQVLAQQFRNRTFTSEAIGGLFIDAAGKRQNKICLSSFDRSMRKFTRVLFHDHTQNGLQVVPKVAAQLWGTPDNMAPPSIPVCGFLGERCREHSTTIIVISTVIPAVIASVLLGFILLCHMCRHNHIHDLWWKLATQDLSAWNNRLD</sequence>
<dbReference type="InterPro" id="IPR028082">
    <property type="entry name" value="Peripla_BP_I"/>
</dbReference>
<dbReference type="OrthoDB" id="1890790at2759"/>
<dbReference type="SUPFAM" id="SSF53822">
    <property type="entry name" value="Periplasmic binding protein-like I"/>
    <property type="match status" value="1"/>
</dbReference>
<dbReference type="AlphaFoldDB" id="A0A9X6RLN6"/>
<proteinExistence type="predicted"/>
<evidence type="ECO:0000256" key="1">
    <source>
        <dbReference type="SAM" id="Phobius"/>
    </source>
</evidence>
<protein>
    <recommendedName>
        <fullName evidence="4">Receptor ligand binding region domain-containing protein</fullName>
    </recommendedName>
</protein>
<gene>
    <name evidence="2" type="ORF">BV898_16483</name>
</gene>
<dbReference type="Proteomes" id="UP000192578">
    <property type="component" value="Unassembled WGS sequence"/>
</dbReference>
<evidence type="ECO:0000313" key="3">
    <source>
        <dbReference type="Proteomes" id="UP000192578"/>
    </source>
</evidence>
<reference evidence="3" key="1">
    <citation type="submission" date="2017-01" db="EMBL/GenBank/DDBJ databases">
        <title>Comparative genomics of anhydrobiosis in the tardigrade Hypsibius dujardini.</title>
        <authorList>
            <person name="Yoshida Y."/>
            <person name="Koutsovoulos G."/>
            <person name="Laetsch D."/>
            <person name="Stevens L."/>
            <person name="Kumar S."/>
            <person name="Horikawa D."/>
            <person name="Ishino K."/>
            <person name="Komine S."/>
            <person name="Tomita M."/>
            <person name="Blaxter M."/>
            <person name="Arakawa K."/>
        </authorList>
    </citation>
    <scope>NUCLEOTIDE SEQUENCE [LARGE SCALE GENOMIC DNA]</scope>
    <source>
        <strain evidence="3">Z151</strain>
    </source>
</reference>
<evidence type="ECO:0000313" key="2">
    <source>
        <dbReference type="EMBL" id="OWA52027.1"/>
    </source>
</evidence>
<organism evidence="2 3">
    <name type="scientific">Hypsibius exemplaris</name>
    <name type="common">Freshwater tardigrade</name>
    <dbReference type="NCBI Taxonomy" id="2072580"/>
    <lineage>
        <taxon>Eukaryota</taxon>
        <taxon>Metazoa</taxon>
        <taxon>Ecdysozoa</taxon>
        <taxon>Tardigrada</taxon>
        <taxon>Eutardigrada</taxon>
        <taxon>Parachela</taxon>
        <taxon>Hypsibioidea</taxon>
        <taxon>Hypsibiidae</taxon>
        <taxon>Hypsibius</taxon>
    </lineage>
</organism>
<evidence type="ECO:0008006" key="4">
    <source>
        <dbReference type="Google" id="ProtNLM"/>
    </source>
</evidence>
<dbReference type="Gene3D" id="3.40.50.2300">
    <property type="match status" value="1"/>
</dbReference>
<dbReference type="EMBL" id="MTYJ01000248">
    <property type="protein sequence ID" value="OWA52027.1"/>
    <property type="molecule type" value="Genomic_DNA"/>
</dbReference>
<accession>A0A9X6RLN6</accession>
<comment type="caution">
    <text evidence="2">The sequence shown here is derived from an EMBL/GenBank/DDBJ whole genome shotgun (WGS) entry which is preliminary data.</text>
</comment>
<keyword evidence="1" id="KW-1133">Transmembrane helix</keyword>
<keyword evidence="1" id="KW-0472">Membrane</keyword>
<keyword evidence="3" id="KW-1185">Reference proteome</keyword>
<name>A0A9X6RLN6_HYPEX</name>
<keyword evidence="1" id="KW-0812">Transmembrane</keyword>
<feature type="transmembrane region" description="Helical" evidence="1">
    <location>
        <begin position="430"/>
        <end position="451"/>
    </location>
</feature>